<evidence type="ECO:0000256" key="5">
    <source>
        <dbReference type="ARBA" id="ARBA00022777"/>
    </source>
</evidence>
<gene>
    <name evidence="9" type="ORF">BdWA1_001923</name>
</gene>
<dbReference type="EMBL" id="JALLKP010000002">
    <property type="protein sequence ID" value="KAK2196674.1"/>
    <property type="molecule type" value="Genomic_DNA"/>
</dbReference>
<dbReference type="PANTHER" id="PTHR11349">
    <property type="entry name" value="NUCLEOSIDE DIPHOSPHATE KINASE"/>
    <property type="match status" value="1"/>
</dbReference>
<feature type="binding site" evidence="6">
    <location>
        <position position="112"/>
    </location>
    <ligand>
        <name>ATP</name>
        <dbReference type="ChEBI" id="CHEBI:30616"/>
    </ligand>
</feature>
<accession>A0AAD9UPA1</accession>
<feature type="active site" description="Pros-phosphohistidine intermediate" evidence="6">
    <location>
        <position position="115"/>
    </location>
</feature>
<dbReference type="GO" id="GO:0006228">
    <property type="term" value="P:UTP biosynthetic process"/>
    <property type="evidence" value="ECO:0007669"/>
    <property type="project" value="InterPro"/>
</dbReference>
<dbReference type="PRINTS" id="PR01243">
    <property type="entry name" value="NUCDPKINASE"/>
</dbReference>
<sequence>MEKTFIMIKPDGVHRGLIGETIRRFEQKGLKIVAAKFVNPAMETVEKHYEEHAGKPFFPTLISFIGQGPVFCTIWEGPSAIEIGRSLLGSTNPAESAPGTIRGDFGVVTSKNLVHASSSQEDATRECQLWFTPDEIVEWQPNNSKWVLA</sequence>
<comment type="similarity">
    <text evidence="2 6 7">Belongs to the NDK family.</text>
</comment>
<name>A0AAD9UPA1_9APIC</name>
<comment type="caution">
    <text evidence="9">The sequence shown here is derived from an EMBL/GenBank/DDBJ whole genome shotgun (WGS) entry which is preliminary data.</text>
</comment>
<dbReference type="RefSeq" id="XP_067803516.1">
    <property type="nucleotide sequence ID" value="XM_067946952.1"/>
</dbReference>
<feature type="binding site" evidence="6">
    <location>
        <position position="91"/>
    </location>
    <ligand>
        <name>ATP</name>
        <dbReference type="ChEBI" id="CHEBI:30616"/>
    </ligand>
</feature>
<dbReference type="GO" id="GO:0006183">
    <property type="term" value="P:GTP biosynthetic process"/>
    <property type="evidence" value="ECO:0007669"/>
    <property type="project" value="InterPro"/>
</dbReference>
<protein>
    <recommendedName>
        <fullName evidence="3">nucleoside-diphosphate kinase</fullName>
        <ecNumber evidence="3">2.7.4.6</ecNumber>
    </recommendedName>
</protein>
<dbReference type="EC" id="2.7.4.6" evidence="3"/>
<dbReference type="InterPro" id="IPR036850">
    <property type="entry name" value="NDK-like_dom_sf"/>
</dbReference>
<feature type="domain" description="Nucleoside diphosphate kinase-like" evidence="8">
    <location>
        <begin position="1"/>
        <end position="138"/>
    </location>
</feature>
<evidence type="ECO:0000313" key="9">
    <source>
        <dbReference type="EMBL" id="KAK2196674.1"/>
    </source>
</evidence>
<dbReference type="InterPro" id="IPR034907">
    <property type="entry name" value="NDK-like_dom"/>
</dbReference>
<reference evidence="9" key="1">
    <citation type="journal article" date="2023" name="Nat. Microbiol.">
        <title>Babesia duncani multi-omics identifies virulence factors and drug targets.</title>
        <authorList>
            <person name="Singh P."/>
            <person name="Lonardi S."/>
            <person name="Liang Q."/>
            <person name="Vydyam P."/>
            <person name="Khabirova E."/>
            <person name="Fang T."/>
            <person name="Gihaz S."/>
            <person name="Thekkiniath J."/>
            <person name="Munshi M."/>
            <person name="Abel S."/>
            <person name="Ciampossin L."/>
            <person name="Batugedara G."/>
            <person name="Gupta M."/>
            <person name="Lu X.M."/>
            <person name="Lenz T."/>
            <person name="Chakravarty S."/>
            <person name="Cornillot E."/>
            <person name="Hu Y."/>
            <person name="Ma W."/>
            <person name="Gonzalez L.M."/>
            <person name="Sanchez S."/>
            <person name="Estrada K."/>
            <person name="Sanchez-Flores A."/>
            <person name="Montero E."/>
            <person name="Harb O.S."/>
            <person name="Le Roch K.G."/>
            <person name="Mamoun C.B."/>
        </authorList>
    </citation>
    <scope>NUCLEOTIDE SEQUENCE</scope>
    <source>
        <strain evidence="9">WA1</strain>
    </source>
</reference>
<evidence type="ECO:0000256" key="7">
    <source>
        <dbReference type="RuleBase" id="RU004011"/>
    </source>
</evidence>
<proteinExistence type="inferred from homology"/>
<dbReference type="Gene3D" id="3.30.70.141">
    <property type="entry name" value="Nucleoside diphosphate kinase-like domain"/>
    <property type="match status" value="1"/>
</dbReference>
<evidence type="ECO:0000256" key="6">
    <source>
        <dbReference type="PROSITE-ProRule" id="PRU00706"/>
    </source>
</evidence>
<dbReference type="SMART" id="SM00562">
    <property type="entry name" value="NDK"/>
    <property type="match status" value="1"/>
</dbReference>
<dbReference type="HAMAP" id="MF_00451">
    <property type="entry name" value="NDP_kinase"/>
    <property type="match status" value="1"/>
</dbReference>
<dbReference type="GO" id="GO:0006241">
    <property type="term" value="P:CTP biosynthetic process"/>
    <property type="evidence" value="ECO:0007669"/>
    <property type="project" value="InterPro"/>
</dbReference>
<dbReference type="Pfam" id="PF00334">
    <property type="entry name" value="NDK"/>
    <property type="match status" value="1"/>
</dbReference>
<evidence type="ECO:0000256" key="4">
    <source>
        <dbReference type="ARBA" id="ARBA00022679"/>
    </source>
</evidence>
<keyword evidence="10" id="KW-1185">Reference proteome</keyword>
<feature type="binding site" evidence="6">
    <location>
        <position position="85"/>
    </location>
    <ligand>
        <name>ATP</name>
        <dbReference type="ChEBI" id="CHEBI:30616"/>
    </ligand>
</feature>
<dbReference type="PROSITE" id="PS51374">
    <property type="entry name" value="NDPK_LIKE"/>
    <property type="match status" value="1"/>
</dbReference>
<comment type="cofactor">
    <cofactor evidence="1">
        <name>Mg(2+)</name>
        <dbReference type="ChEBI" id="CHEBI:18420"/>
    </cofactor>
</comment>
<dbReference type="GO" id="GO:0004550">
    <property type="term" value="F:nucleoside diphosphate kinase activity"/>
    <property type="evidence" value="ECO:0007669"/>
    <property type="project" value="UniProtKB-EC"/>
</dbReference>
<feature type="binding site" evidence="6">
    <location>
        <position position="102"/>
    </location>
    <ligand>
        <name>ATP</name>
        <dbReference type="ChEBI" id="CHEBI:30616"/>
    </ligand>
</feature>
<dbReference type="SUPFAM" id="SSF54919">
    <property type="entry name" value="Nucleoside diphosphate kinase, NDK"/>
    <property type="match status" value="1"/>
</dbReference>
<dbReference type="GeneID" id="94336221"/>
<dbReference type="Proteomes" id="UP001214638">
    <property type="component" value="Unassembled WGS sequence"/>
</dbReference>
<feature type="binding site" evidence="6">
    <location>
        <position position="57"/>
    </location>
    <ligand>
        <name>ATP</name>
        <dbReference type="ChEBI" id="CHEBI:30616"/>
    </ligand>
</feature>
<dbReference type="KEGG" id="bdw:94336221"/>
<organism evidence="9 10">
    <name type="scientific">Babesia duncani</name>
    <dbReference type="NCBI Taxonomy" id="323732"/>
    <lineage>
        <taxon>Eukaryota</taxon>
        <taxon>Sar</taxon>
        <taxon>Alveolata</taxon>
        <taxon>Apicomplexa</taxon>
        <taxon>Aconoidasida</taxon>
        <taxon>Piroplasmida</taxon>
        <taxon>Babesiidae</taxon>
        <taxon>Babesia</taxon>
    </lineage>
</organism>
<feature type="binding site" evidence="6">
    <location>
        <position position="9"/>
    </location>
    <ligand>
        <name>ATP</name>
        <dbReference type="ChEBI" id="CHEBI:30616"/>
    </ligand>
</feature>
<keyword evidence="5 9" id="KW-0418">Kinase</keyword>
<dbReference type="InterPro" id="IPR001564">
    <property type="entry name" value="Nucleoside_diP_kinase"/>
</dbReference>
<keyword evidence="4" id="KW-0808">Transferase</keyword>
<dbReference type="FunFam" id="3.30.70.141:FF:000002">
    <property type="entry name" value="Nucleoside diphosphate kinase"/>
    <property type="match status" value="1"/>
</dbReference>
<evidence type="ECO:0000256" key="2">
    <source>
        <dbReference type="ARBA" id="ARBA00008142"/>
    </source>
</evidence>
<dbReference type="AlphaFoldDB" id="A0AAD9UPA1"/>
<evidence type="ECO:0000256" key="1">
    <source>
        <dbReference type="ARBA" id="ARBA00001946"/>
    </source>
</evidence>
<evidence type="ECO:0000259" key="8">
    <source>
        <dbReference type="SMART" id="SM00562"/>
    </source>
</evidence>
<dbReference type="NCBIfam" id="NF001908">
    <property type="entry name" value="PRK00668.1"/>
    <property type="match status" value="1"/>
</dbReference>
<dbReference type="CDD" id="cd04413">
    <property type="entry name" value="NDPk_I"/>
    <property type="match status" value="1"/>
</dbReference>
<evidence type="ECO:0000313" key="10">
    <source>
        <dbReference type="Proteomes" id="UP001214638"/>
    </source>
</evidence>
<evidence type="ECO:0000256" key="3">
    <source>
        <dbReference type="ARBA" id="ARBA00012966"/>
    </source>
</evidence>